<feature type="transmembrane region" description="Helical" evidence="5">
    <location>
        <begin position="96"/>
        <end position="115"/>
    </location>
</feature>
<dbReference type="PANTHER" id="PTHR23507">
    <property type="entry name" value="ZGC:174356"/>
    <property type="match status" value="1"/>
</dbReference>
<feature type="transmembrane region" description="Helical" evidence="5">
    <location>
        <begin position="350"/>
        <end position="371"/>
    </location>
</feature>
<keyword evidence="3 5" id="KW-1133">Transmembrane helix</keyword>
<feature type="transmembrane region" description="Helical" evidence="5">
    <location>
        <begin position="191"/>
        <end position="215"/>
    </location>
</feature>
<keyword evidence="7" id="KW-1185">Reference proteome</keyword>
<feature type="transmembrane region" description="Helical" evidence="5">
    <location>
        <begin position="127"/>
        <end position="146"/>
    </location>
</feature>
<gene>
    <name evidence="6" type="ORF">CANTADRAFT_92231</name>
</gene>
<feature type="transmembrane region" description="Helical" evidence="5">
    <location>
        <begin position="46"/>
        <end position="66"/>
    </location>
</feature>
<evidence type="ECO:0000256" key="1">
    <source>
        <dbReference type="ARBA" id="ARBA00004141"/>
    </source>
</evidence>
<dbReference type="GeneID" id="30986065"/>
<evidence type="ECO:0000313" key="6">
    <source>
        <dbReference type="EMBL" id="ODV77088.1"/>
    </source>
</evidence>
<dbReference type="GO" id="GO:0016020">
    <property type="term" value="C:membrane"/>
    <property type="evidence" value="ECO:0007669"/>
    <property type="project" value="UniProtKB-SubCell"/>
</dbReference>
<evidence type="ECO:0000256" key="2">
    <source>
        <dbReference type="ARBA" id="ARBA00022692"/>
    </source>
</evidence>
<sequence length="521" mass="57738">MNEEALLLPRKRSEQFHIDEPDQESHWIHEHRRQLSTLPWHKRPSFGTMGFILFLIALAASCGQPTKDSLNAKLACRASGQLYCDPVLKQVILSNLNLVCSTTTSIVLMVVLANVGPLSDSYGRSPFFCYYILANFLALAALLWVYRTYSTLKFWLIVLTSFISSLSGGNYSLLSLLNAYASDIVAPENRIYSLGLVSAAIFAGSTLGPMLGEFVLNRSSDITSINGDILANELVPIKVELCIQAVVMVFTFMFLRESRSKQALLRARADQASTPRTLVDAINFFKPLKLLALPRSVARPHQRLSIRRSRYVVVLLVTIEILMALVDDIVRTIITQYGIFRFNWSAKQLGYFLSINSLASAVVLMAISPLLNKVLFAKLLGYSALESQFDTIDFAMLLVALVNEIVSLSMLYTSTSTSEMFFAGNLLTISLIGGPAITSAMLKFYPESKVGEFFSAQSILKNALGIISPLVFQWLYKYSLRNQVANLSFGVYALIIMLCTGCLLVARRLSLATQLGHIATP</sequence>
<evidence type="ECO:0000256" key="5">
    <source>
        <dbReference type="SAM" id="Phobius"/>
    </source>
</evidence>
<feature type="transmembrane region" description="Helical" evidence="5">
    <location>
        <begin position="392"/>
        <end position="414"/>
    </location>
</feature>
<dbReference type="OrthoDB" id="3026777at2759"/>
<proteinExistence type="predicted"/>
<dbReference type="InterPro" id="IPR036259">
    <property type="entry name" value="MFS_trans_sf"/>
</dbReference>
<dbReference type="Pfam" id="PF07690">
    <property type="entry name" value="MFS_1"/>
    <property type="match status" value="1"/>
</dbReference>
<dbReference type="Gene3D" id="1.20.1250.20">
    <property type="entry name" value="MFS general substrate transporter like domains"/>
    <property type="match status" value="1"/>
</dbReference>
<protein>
    <submittedName>
        <fullName evidence="6">MFS general substrate transporter</fullName>
    </submittedName>
</protein>
<dbReference type="AlphaFoldDB" id="A0A1E4SC83"/>
<dbReference type="EMBL" id="KV453916">
    <property type="protein sequence ID" value="ODV77088.1"/>
    <property type="molecule type" value="Genomic_DNA"/>
</dbReference>
<dbReference type="SUPFAM" id="SSF103473">
    <property type="entry name" value="MFS general substrate transporter"/>
    <property type="match status" value="1"/>
</dbReference>
<evidence type="ECO:0000256" key="3">
    <source>
        <dbReference type="ARBA" id="ARBA00022989"/>
    </source>
</evidence>
<dbReference type="InterPro" id="IPR011701">
    <property type="entry name" value="MFS"/>
</dbReference>
<name>A0A1E4SC83_9ASCO</name>
<dbReference type="RefSeq" id="XP_020062210.1">
    <property type="nucleotide sequence ID" value="XM_020211929.1"/>
</dbReference>
<evidence type="ECO:0000256" key="4">
    <source>
        <dbReference type="ARBA" id="ARBA00023136"/>
    </source>
</evidence>
<accession>A0A1E4SC83</accession>
<dbReference type="STRING" id="984487.A0A1E4SC83"/>
<dbReference type="GO" id="GO:0022857">
    <property type="term" value="F:transmembrane transporter activity"/>
    <property type="evidence" value="ECO:0007669"/>
    <property type="project" value="InterPro"/>
</dbReference>
<dbReference type="Proteomes" id="UP000094285">
    <property type="component" value="Unassembled WGS sequence"/>
</dbReference>
<feature type="transmembrane region" description="Helical" evidence="5">
    <location>
        <begin position="487"/>
        <end position="506"/>
    </location>
</feature>
<evidence type="ECO:0000313" key="7">
    <source>
        <dbReference type="Proteomes" id="UP000094285"/>
    </source>
</evidence>
<feature type="transmembrane region" description="Helical" evidence="5">
    <location>
        <begin position="152"/>
        <end position="179"/>
    </location>
</feature>
<keyword evidence="4 5" id="KW-0472">Membrane</keyword>
<feature type="transmembrane region" description="Helical" evidence="5">
    <location>
        <begin position="420"/>
        <end position="442"/>
    </location>
</feature>
<reference evidence="7" key="1">
    <citation type="submission" date="2016-05" db="EMBL/GenBank/DDBJ databases">
        <title>Comparative genomics of biotechnologically important yeasts.</title>
        <authorList>
            <consortium name="DOE Joint Genome Institute"/>
            <person name="Riley R."/>
            <person name="Haridas S."/>
            <person name="Wolfe K.H."/>
            <person name="Lopes M.R."/>
            <person name="Hittinger C.T."/>
            <person name="Goker M."/>
            <person name="Salamov A."/>
            <person name="Wisecaver J."/>
            <person name="Long T.M."/>
            <person name="Aerts A.L."/>
            <person name="Barry K."/>
            <person name="Choi C."/>
            <person name="Clum A."/>
            <person name="Coughlan A.Y."/>
            <person name="Deshpande S."/>
            <person name="Douglass A.P."/>
            <person name="Hanson S.J."/>
            <person name="Klenk H.-P."/>
            <person name="Labutti K."/>
            <person name="Lapidus A."/>
            <person name="Lindquist E."/>
            <person name="Lipzen A."/>
            <person name="Meier-Kolthoff J.P."/>
            <person name="Ohm R.A."/>
            <person name="Otillar R.P."/>
            <person name="Pangilinan J."/>
            <person name="Peng Y."/>
            <person name="Rokas A."/>
            <person name="Rosa C.A."/>
            <person name="Scheuner C."/>
            <person name="Sibirny A.A."/>
            <person name="Slot J.C."/>
            <person name="Stielow J.B."/>
            <person name="Sun H."/>
            <person name="Kurtzman C.P."/>
            <person name="Blackwell M."/>
            <person name="Grigoriev I.V."/>
            <person name="Jeffries T.W."/>
        </authorList>
    </citation>
    <scope>NUCLEOTIDE SEQUENCE [LARGE SCALE GENOMIC DNA]</scope>
    <source>
        <strain evidence="7">NRRL Y-17324</strain>
    </source>
</reference>
<dbReference type="PANTHER" id="PTHR23507:SF1">
    <property type="entry name" value="FI18259P1-RELATED"/>
    <property type="match status" value="1"/>
</dbReference>
<keyword evidence="2 5" id="KW-0812">Transmembrane</keyword>
<organism evidence="6 7">
    <name type="scientific">Suhomyces tanzawaensis NRRL Y-17324</name>
    <dbReference type="NCBI Taxonomy" id="984487"/>
    <lineage>
        <taxon>Eukaryota</taxon>
        <taxon>Fungi</taxon>
        <taxon>Dikarya</taxon>
        <taxon>Ascomycota</taxon>
        <taxon>Saccharomycotina</taxon>
        <taxon>Pichiomycetes</taxon>
        <taxon>Debaryomycetaceae</taxon>
        <taxon>Suhomyces</taxon>
    </lineage>
</organism>
<comment type="subcellular location">
    <subcellularLocation>
        <location evidence="1">Membrane</location>
        <topology evidence="1">Multi-pass membrane protein</topology>
    </subcellularLocation>
</comment>